<sequence>MEKKNKNMVAVILKVYAIVNAIIGCIIGLSGLSDSYNEIFNMVYTIFLGACIVVSFGIYAFGEVVQLLQDIKDGTKGTITTIQKQNNNDNDELPSI</sequence>
<reference evidence="2 3" key="1">
    <citation type="submission" date="2021-10" db="EMBL/GenBank/DDBJ databases">
        <title>Anaerobic single-cell dispensing facilitates the cultivation of human gut bacteria.</title>
        <authorList>
            <person name="Afrizal A."/>
        </authorList>
    </citation>
    <scope>NUCLEOTIDE SEQUENCE [LARGE SCALE GENOMIC DNA]</scope>
    <source>
        <strain evidence="2 3">CLA-AA-H270</strain>
    </source>
</reference>
<feature type="transmembrane region" description="Helical" evidence="1">
    <location>
        <begin position="12"/>
        <end position="33"/>
    </location>
</feature>
<feature type="transmembrane region" description="Helical" evidence="1">
    <location>
        <begin position="39"/>
        <end position="62"/>
    </location>
</feature>
<gene>
    <name evidence="2" type="ORF">LKD22_07065</name>
</gene>
<proteinExistence type="predicted"/>
<keyword evidence="1" id="KW-1133">Transmembrane helix</keyword>
<keyword evidence="3" id="KW-1185">Reference proteome</keyword>
<evidence type="ECO:0000256" key="1">
    <source>
        <dbReference type="SAM" id="Phobius"/>
    </source>
</evidence>
<comment type="caution">
    <text evidence="2">The sequence shown here is derived from an EMBL/GenBank/DDBJ whole genome shotgun (WGS) entry which is preliminary data.</text>
</comment>
<dbReference type="EMBL" id="JAJEPX010000017">
    <property type="protein sequence ID" value="MCC2176887.1"/>
    <property type="molecule type" value="Genomic_DNA"/>
</dbReference>
<dbReference type="GeneID" id="98660833"/>
<organism evidence="2 3">
    <name type="scientific">Agathobaculum butyriciproducens</name>
    <dbReference type="NCBI Taxonomy" id="1628085"/>
    <lineage>
        <taxon>Bacteria</taxon>
        <taxon>Bacillati</taxon>
        <taxon>Bacillota</taxon>
        <taxon>Clostridia</taxon>
        <taxon>Eubacteriales</taxon>
        <taxon>Butyricicoccaceae</taxon>
        <taxon>Agathobaculum</taxon>
    </lineage>
</organism>
<dbReference type="Proteomes" id="UP001298753">
    <property type="component" value="Unassembled WGS sequence"/>
</dbReference>
<dbReference type="AlphaFoldDB" id="A0AAW4VZI7"/>
<keyword evidence="1" id="KW-0812">Transmembrane</keyword>
<keyword evidence="1" id="KW-0472">Membrane</keyword>
<evidence type="ECO:0000313" key="3">
    <source>
        <dbReference type="Proteomes" id="UP001298753"/>
    </source>
</evidence>
<protein>
    <submittedName>
        <fullName evidence="2">Uncharacterized protein</fullName>
    </submittedName>
</protein>
<dbReference type="RefSeq" id="WP_117752137.1">
    <property type="nucleotide sequence ID" value="NZ_JAJEPX010000017.1"/>
</dbReference>
<dbReference type="PROSITE" id="PS51257">
    <property type="entry name" value="PROKAR_LIPOPROTEIN"/>
    <property type="match status" value="1"/>
</dbReference>
<name>A0AAW4VZI7_9FIRM</name>
<accession>A0AAW4VZI7</accession>
<evidence type="ECO:0000313" key="2">
    <source>
        <dbReference type="EMBL" id="MCC2176887.1"/>
    </source>
</evidence>